<organism evidence="1 2">
    <name type="scientific">Artemisia annua</name>
    <name type="common">Sweet wormwood</name>
    <dbReference type="NCBI Taxonomy" id="35608"/>
    <lineage>
        <taxon>Eukaryota</taxon>
        <taxon>Viridiplantae</taxon>
        <taxon>Streptophyta</taxon>
        <taxon>Embryophyta</taxon>
        <taxon>Tracheophyta</taxon>
        <taxon>Spermatophyta</taxon>
        <taxon>Magnoliopsida</taxon>
        <taxon>eudicotyledons</taxon>
        <taxon>Gunneridae</taxon>
        <taxon>Pentapetalae</taxon>
        <taxon>asterids</taxon>
        <taxon>campanulids</taxon>
        <taxon>Asterales</taxon>
        <taxon>Asteraceae</taxon>
        <taxon>Asteroideae</taxon>
        <taxon>Anthemideae</taxon>
        <taxon>Artemisiinae</taxon>
        <taxon>Artemisia</taxon>
    </lineage>
</organism>
<reference evidence="1 2" key="1">
    <citation type="journal article" date="2018" name="Mol. Plant">
        <title>The genome of Artemisia annua provides insight into the evolution of Asteraceae family and artemisinin biosynthesis.</title>
        <authorList>
            <person name="Shen Q."/>
            <person name="Zhang L."/>
            <person name="Liao Z."/>
            <person name="Wang S."/>
            <person name="Yan T."/>
            <person name="Shi P."/>
            <person name="Liu M."/>
            <person name="Fu X."/>
            <person name="Pan Q."/>
            <person name="Wang Y."/>
            <person name="Lv Z."/>
            <person name="Lu X."/>
            <person name="Zhang F."/>
            <person name="Jiang W."/>
            <person name="Ma Y."/>
            <person name="Chen M."/>
            <person name="Hao X."/>
            <person name="Li L."/>
            <person name="Tang Y."/>
            <person name="Lv G."/>
            <person name="Zhou Y."/>
            <person name="Sun X."/>
            <person name="Brodelius P.E."/>
            <person name="Rose J.K.C."/>
            <person name="Tang K."/>
        </authorList>
    </citation>
    <scope>NUCLEOTIDE SEQUENCE [LARGE SCALE GENOMIC DNA]</scope>
    <source>
        <strain evidence="2">cv. Huhao1</strain>
        <tissue evidence="1">Leaf</tissue>
    </source>
</reference>
<protein>
    <submittedName>
        <fullName evidence="1">Tetratricopeptide repeat (TPR)-like superfamily protein</fullName>
    </submittedName>
</protein>
<comment type="caution">
    <text evidence="1">The sequence shown here is derived from an EMBL/GenBank/DDBJ whole genome shotgun (WGS) entry which is preliminary data.</text>
</comment>
<dbReference type="EMBL" id="PKPP01001212">
    <property type="protein sequence ID" value="PWA84592.1"/>
    <property type="molecule type" value="Genomic_DNA"/>
</dbReference>
<accession>A0A2U1PFS2</accession>
<proteinExistence type="predicted"/>
<dbReference type="InterPro" id="IPR011990">
    <property type="entry name" value="TPR-like_helical_dom_sf"/>
</dbReference>
<keyword evidence="2" id="KW-1185">Reference proteome</keyword>
<dbReference type="STRING" id="35608.A0A2U1PFS2"/>
<evidence type="ECO:0000313" key="2">
    <source>
        <dbReference type="Proteomes" id="UP000245207"/>
    </source>
</evidence>
<gene>
    <name evidence="1" type="ORF">CTI12_AA156460</name>
</gene>
<sequence length="114" mass="13072">MARLALEKLLVLESLAIQASTNYSPFGFKSLQFTSNALTNQEHKYDWKSALGVFKWEESHPNYTPLSESYDTMLEILGKVKQVEKMKTLLKQMNHHHLVTVNSKAMVMRRLCGA</sequence>
<dbReference type="Proteomes" id="UP000245207">
    <property type="component" value="Unassembled WGS sequence"/>
</dbReference>
<dbReference type="AlphaFoldDB" id="A0A2U1PFS2"/>
<name>A0A2U1PFS2_ARTAN</name>
<dbReference type="OrthoDB" id="1739571at2759"/>
<evidence type="ECO:0000313" key="1">
    <source>
        <dbReference type="EMBL" id="PWA84592.1"/>
    </source>
</evidence>
<dbReference type="Gene3D" id="1.25.40.10">
    <property type="entry name" value="Tetratricopeptide repeat domain"/>
    <property type="match status" value="1"/>
</dbReference>